<comment type="caution">
    <text evidence="2">The sequence shown here is derived from an EMBL/GenBank/DDBJ whole genome shotgun (WGS) entry which is preliminary data.</text>
</comment>
<dbReference type="Gene3D" id="1.10.3560.10">
    <property type="entry name" value="yst0336 like domain"/>
    <property type="match status" value="1"/>
</dbReference>
<gene>
    <name evidence="2" type="ORF">BLNAU_368</name>
</gene>
<dbReference type="InterPro" id="IPR008476">
    <property type="entry name" value="PBDC1_metazoa/fungi"/>
</dbReference>
<sequence length="160" mass="18963">MSIVRNYVVNADKPTPAEQAMMDQQEIANDHRIEQQWAIKAVKYAEVYMNLLKAMDPAKLRLSPIDDKIYKRFREAFPDLNVEIINENELTSKEGKEKWRPFLMEFEKSFDDWDMGTLLRINSHKDADQENTMIVTRIQFICIELARNREGHNKDFQKPK</sequence>
<dbReference type="Pfam" id="PF04669">
    <property type="entry name" value="PBDC1"/>
    <property type="match status" value="1"/>
</dbReference>
<keyword evidence="3" id="KW-1185">Reference proteome</keyword>
<accession>A0ABQ9YL29</accession>
<dbReference type="EMBL" id="JARBJD010000002">
    <property type="protein sequence ID" value="KAK2964452.1"/>
    <property type="molecule type" value="Genomic_DNA"/>
</dbReference>
<dbReference type="InterPro" id="IPR023139">
    <property type="entry name" value="PBDC1-like_dom_sf"/>
</dbReference>
<name>A0ABQ9YL29_9EUKA</name>
<evidence type="ECO:0000259" key="1">
    <source>
        <dbReference type="Pfam" id="PF04669"/>
    </source>
</evidence>
<reference evidence="2 3" key="1">
    <citation type="journal article" date="2022" name="bioRxiv">
        <title>Genomics of Preaxostyla Flagellates Illuminates Evolutionary Transitions and the Path Towards Mitochondrial Loss.</title>
        <authorList>
            <person name="Novak L.V.F."/>
            <person name="Treitli S.C."/>
            <person name="Pyrih J."/>
            <person name="Halakuc P."/>
            <person name="Pipaliya S.V."/>
            <person name="Vacek V."/>
            <person name="Brzon O."/>
            <person name="Soukal P."/>
            <person name="Eme L."/>
            <person name="Dacks J.B."/>
            <person name="Karnkowska A."/>
            <person name="Elias M."/>
            <person name="Hampl V."/>
        </authorList>
    </citation>
    <scope>NUCLEOTIDE SEQUENCE [LARGE SCALE GENOMIC DNA]</scope>
    <source>
        <strain evidence="2">NAU3</strain>
        <tissue evidence="2">Gut</tissue>
    </source>
</reference>
<dbReference type="Proteomes" id="UP001281761">
    <property type="component" value="Unassembled WGS sequence"/>
</dbReference>
<dbReference type="PANTHER" id="PTHR13410">
    <property type="entry name" value="PROTEIN PBDC1"/>
    <property type="match status" value="1"/>
</dbReference>
<feature type="domain" description="Polysaccharide biosynthesis" evidence="1">
    <location>
        <begin position="33"/>
        <end position="156"/>
    </location>
</feature>
<dbReference type="PANTHER" id="PTHR13410:SF9">
    <property type="entry name" value="PROTEIN PBDC1"/>
    <property type="match status" value="1"/>
</dbReference>
<protein>
    <recommendedName>
        <fullName evidence="1">Polysaccharide biosynthesis domain-containing protein</fullName>
    </recommendedName>
</protein>
<dbReference type="InterPro" id="IPR021148">
    <property type="entry name" value="Polysacc_synth_dom"/>
</dbReference>
<proteinExistence type="predicted"/>
<evidence type="ECO:0000313" key="2">
    <source>
        <dbReference type="EMBL" id="KAK2964452.1"/>
    </source>
</evidence>
<evidence type="ECO:0000313" key="3">
    <source>
        <dbReference type="Proteomes" id="UP001281761"/>
    </source>
</evidence>
<organism evidence="2 3">
    <name type="scientific">Blattamonas nauphoetae</name>
    <dbReference type="NCBI Taxonomy" id="2049346"/>
    <lineage>
        <taxon>Eukaryota</taxon>
        <taxon>Metamonada</taxon>
        <taxon>Preaxostyla</taxon>
        <taxon>Oxymonadida</taxon>
        <taxon>Blattamonas</taxon>
    </lineage>
</organism>